<feature type="region of interest" description="Leucine repeat II (LRII)" evidence="3">
    <location>
        <begin position="356"/>
        <end position="388"/>
    </location>
</feature>
<dbReference type="EMBL" id="JAGFBR010000009">
    <property type="protein sequence ID" value="KAH0460948.1"/>
    <property type="molecule type" value="Genomic_DNA"/>
</dbReference>
<dbReference type="PANTHER" id="PTHR31636">
    <property type="entry name" value="OSJNBA0084A10.13 PROTEIN-RELATED"/>
    <property type="match status" value="1"/>
</dbReference>
<evidence type="ECO:0000256" key="4">
    <source>
        <dbReference type="SAM" id="MobiDB-lite"/>
    </source>
</evidence>
<evidence type="ECO:0000313" key="6">
    <source>
        <dbReference type="Proteomes" id="UP000775213"/>
    </source>
</evidence>
<dbReference type="SUPFAM" id="SSF55060">
    <property type="entry name" value="GHMP Kinase, C-terminal domain"/>
    <property type="match status" value="1"/>
</dbReference>
<comment type="caution">
    <text evidence="3">Lacks conserved residue(s) required for the propagation of feature annotation.</text>
</comment>
<dbReference type="AlphaFoldDB" id="A0AAV7GZ61"/>
<evidence type="ECO:0000256" key="1">
    <source>
        <dbReference type="ARBA" id="ARBA00023015"/>
    </source>
</evidence>
<feature type="region of interest" description="VHIID" evidence="3">
    <location>
        <begin position="275"/>
        <end position="340"/>
    </location>
</feature>
<evidence type="ECO:0000256" key="3">
    <source>
        <dbReference type="PROSITE-ProRule" id="PRU01191"/>
    </source>
</evidence>
<dbReference type="Pfam" id="PF03514">
    <property type="entry name" value="GRAS"/>
    <property type="match status" value="1"/>
</dbReference>
<feature type="region of interest" description="Disordered" evidence="4">
    <location>
        <begin position="11"/>
        <end position="34"/>
    </location>
</feature>
<keyword evidence="2" id="KW-0804">Transcription</keyword>
<keyword evidence="1" id="KW-0805">Transcription regulation</keyword>
<reference evidence="5 6" key="1">
    <citation type="journal article" date="2021" name="Hortic Res">
        <title>Chromosome-scale assembly of the Dendrobium chrysotoxum genome enhances the understanding of orchid evolution.</title>
        <authorList>
            <person name="Zhang Y."/>
            <person name="Zhang G.Q."/>
            <person name="Zhang D."/>
            <person name="Liu X.D."/>
            <person name="Xu X.Y."/>
            <person name="Sun W.H."/>
            <person name="Yu X."/>
            <person name="Zhu X."/>
            <person name="Wang Z.W."/>
            <person name="Zhao X."/>
            <person name="Zhong W.Y."/>
            <person name="Chen H."/>
            <person name="Yin W.L."/>
            <person name="Huang T."/>
            <person name="Niu S.C."/>
            <person name="Liu Z.J."/>
        </authorList>
    </citation>
    <scope>NUCLEOTIDE SEQUENCE [LARGE SCALE GENOMIC DNA]</scope>
    <source>
        <strain evidence="5">Lindl</strain>
    </source>
</reference>
<feature type="short sequence motif" description="VHIID" evidence="3">
    <location>
        <begin position="306"/>
        <end position="310"/>
    </location>
</feature>
<keyword evidence="6" id="KW-1185">Reference proteome</keyword>
<accession>A0AAV7GZ61</accession>
<name>A0AAV7GZ61_DENCH</name>
<feature type="compositionally biased region" description="Polar residues" evidence="4">
    <location>
        <begin position="18"/>
        <end position="30"/>
    </location>
</feature>
<dbReference type="Proteomes" id="UP000775213">
    <property type="component" value="Unassembled WGS sequence"/>
</dbReference>
<evidence type="ECO:0000256" key="2">
    <source>
        <dbReference type="ARBA" id="ARBA00023163"/>
    </source>
</evidence>
<protein>
    <recommendedName>
        <fullName evidence="7">Scarecrow-like protein 9</fullName>
    </recommendedName>
</protein>
<evidence type="ECO:0000313" key="5">
    <source>
        <dbReference type="EMBL" id="KAH0460948.1"/>
    </source>
</evidence>
<comment type="caution">
    <text evidence="5">The sequence shown here is derived from an EMBL/GenBank/DDBJ whole genome shotgun (WGS) entry which is preliminary data.</text>
</comment>
<dbReference type="InterPro" id="IPR005202">
    <property type="entry name" value="TF_GRAS"/>
</dbReference>
<dbReference type="InterPro" id="IPR036554">
    <property type="entry name" value="GHMP_kinase_C_sf"/>
</dbReference>
<gene>
    <name evidence="5" type="ORF">IEQ34_008523</name>
</gene>
<evidence type="ECO:0008006" key="7">
    <source>
        <dbReference type="Google" id="ProtNLM"/>
    </source>
</evidence>
<proteinExistence type="inferred from homology"/>
<feature type="region of interest" description="Disordered" evidence="4">
    <location>
        <begin position="87"/>
        <end position="123"/>
    </location>
</feature>
<dbReference type="PROSITE" id="PS50985">
    <property type="entry name" value="GRAS"/>
    <property type="match status" value="1"/>
</dbReference>
<comment type="similarity">
    <text evidence="3">Belongs to the GRAS family.</text>
</comment>
<organism evidence="5 6">
    <name type="scientific">Dendrobium chrysotoxum</name>
    <name type="common">Orchid</name>
    <dbReference type="NCBI Taxonomy" id="161865"/>
    <lineage>
        <taxon>Eukaryota</taxon>
        <taxon>Viridiplantae</taxon>
        <taxon>Streptophyta</taxon>
        <taxon>Embryophyta</taxon>
        <taxon>Tracheophyta</taxon>
        <taxon>Spermatophyta</taxon>
        <taxon>Magnoliopsida</taxon>
        <taxon>Liliopsida</taxon>
        <taxon>Asparagales</taxon>
        <taxon>Orchidaceae</taxon>
        <taxon>Epidendroideae</taxon>
        <taxon>Malaxideae</taxon>
        <taxon>Dendrobiinae</taxon>
        <taxon>Dendrobium</taxon>
    </lineage>
</organism>
<sequence length="579" mass="65840">MQTNLHLQAFLSKEIPTSDASSNPRPSSGQDSHEDAEIFSDIVLTYMNQILMEEDSDEKLDMLQEHPALLAAEKSFYDILADTQFSSSSSNRPTFPSNHHSSDNDSLNPQGEPPAKSTNSRRTLQGVDNLEAEEGRSLKQSALGFDTEVPPEMLDALLFKECKGNRQVETCYKTSHGGTKSGTKKKLEKKESVVLDSLLIQCAQAISENDLPHAHKLLNQIRQHSTPFGDSNQRLAHCFANGLEARLTGGGGGGSVSYYFQSPPPATVSDMLKAHQIYLAAAPFKKISDFFAHQNILNVSGKSRRLHIIDFGIYHGFMWPCFLQRLSTLPGGAPMLRITGIDFPQPGFRPAERVEETGRRLSEYARRFDIPFQYHPIACKWEALQLEDFGIEEDEVLVVNCMNRLQNLADESVSPDNPRDQVLNTIRKLKPDVFVLGIVNGTYNTPFFLRRFKEAMFHFSALLDMLETNVGREDEHRRLLERHFFEREAFNVISCEGLERVERPETYKQWKTRSERAGLVQVPLDADIVRKSRWKLKRCYHKDFMVVEDGKWLLQGWKGRILYGLSAWRTRDRALKESS</sequence>
<feature type="region of interest" description="SAW" evidence="3">
    <location>
        <begin position="494"/>
        <end position="569"/>
    </location>
</feature>